<accession>A0ABU2DR04</accession>
<dbReference type="RefSeq" id="WP_310547931.1">
    <property type="nucleotide sequence ID" value="NZ_JAVKGR010000004.1"/>
</dbReference>
<keyword evidence="2" id="KW-1185">Reference proteome</keyword>
<sequence length="330" mass="36620">MEVSDKVALAREVAGRQCAKKVVTSTGEVVNCGSRSFLTCPKCARVYRRDWQAILADGVRESKPGRSTFVLLTLTAPSFGKVHRVPKPGEAAKRCACGRRHSESERVLRGVPVDAKAYDYAGQVRFNRDVSELWRYTQIALRRALPDRFDYAAVREWQVRGVLHFHVLLRIEHLSVSRSSLVSLLEDTCAGVVASSAVDDSVVRWGRQVDARILGIEPGQVRRAISYLGKVLGYVAKDLGAEAVSNRSPEAVAHADTLTRAARDEMECTRDCHGRDCGHRRHRSMGAGSHAVSRSKAWTVLRRKFFQEQRRAWAKAHAMSLSDEPAVSAA</sequence>
<name>A0ABU2DR04_9MICC</name>
<gene>
    <name evidence="1" type="ORF">RIL96_05070</name>
</gene>
<proteinExistence type="predicted"/>
<evidence type="ECO:0008006" key="3">
    <source>
        <dbReference type="Google" id="ProtNLM"/>
    </source>
</evidence>
<protein>
    <recommendedName>
        <fullName evidence="3">Replication initiation protein</fullName>
    </recommendedName>
</protein>
<comment type="caution">
    <text evidence="1">The sequence shown here is derived from an EMBL/GenBank/DDBJ whole genome shotgun (WGS) entry which is preliminary data.</text>
</comment>
<organism evidence="1 2">
    <name type="scientific">Nesterenkonia aerolata</name>
    <dbReference type="NCBI Taxonomy" id="3074079"/>
    <lineage>
        <taxon>Bacteria</taxon>
        <taxon>Bacillati</taxon>
        <taxon>Actinomycetota</taxon>
        <taxon>Actinomycetes</taxon>
        <taxon>Micrococcales</taxon>
        <taxon>Micrococcaceae</taxon>
        <taxon>Nesterenkonia</taxon>
    </lineage>
</organism>
<reference evidence="1 2" key="1">
    <citation type="submission" date="2023-09" db="EMBL/GenBank/DDBJ databases">
        <title>Description of three actinobacteria isolated from air of manufacturing shop in a pharmaceutical factory.</title>
        <authorList>
            <person name="Zhang D.-F."/>
        </authorList>
    </citation>
    <scope>NUCLEOTIDE SEQUENCE [LARGE SCALE GENOMIC DNA]</scope>
    <source>
        <strain evidence="1 2">LY-0111</strain>
    </source>
</reference>
<dbReference type="Pfam" id="PF20199">
    <property type="entry name" value="RepSA"/>
    <property type="match status" value="1"/>
</dbReference>
<dbReference type="InterPro" id="IPR046828">
    <property type="entry name" value="RepSA"/>
</dbReference>
<dbReference type="EMBL" id="JAVKGR010000004">
    <property type="protein sequence ID" value="MDR8018933.1"/>
    <property type="molecule type" value="Genomic_DNA"/>
</dbReference>
<dbReference type="Proteomes" id="UP001251870">
    <property type="component" value="Unassembled WGS sequence"/>
</dbReference>
<evidence type="ECO:0000313" key="2">
    <source>
        <dbReference type="Proteomes" id="UP001251870"/>
    </source>
</evidence>
<evidence type="ECO:0000313" key="1">
    <source>
        <dbReference type="EMBL" id="MDR8018933.1"/>
    </source>
</evidence>